<keyword evidence="3" id="KW-1185">Reference proteome</keyword>
<evidence type="ECO:0000313" key="3">
    <source>
        <dbReference type="Proteomes" id="UP000011566"/>
    </source>
</evidence>
<name>M0M0E5_9EURY</name>
<dbReference type="Pfam" id="PF20576">
    <property type="entry name" value="HEWD"/>
    <property type="match status" value="1"/>
</dbReference>
<feature type="domain" description="HEWD" evidence="1">
    <location>
        <begin position="4"/>
        <end position="54"/>
    </location>
</feature>
<proteinExistence type="predicted"/>
<evidence type="ECO:0000259" key="1">
    <source>
        <dbReference type="Pfam" id="PF20576"/>
    </source>
</evidence>
<dbReference type="Proteomes" id="UP000011566">
    <property type="component" value="Unassembled WGS sequence"/>
</dbReference>
<evidence type="ECO:0000313" key="2">
    <source>
        <dbReference type="EMBL" id="EMA39287.1"/>
    </source>
</evidence>
<accession>M0M0E5</accession>
<dbReference type="AlphaFoldDB" id="M0M0E5"/>
<dbReference type="eggNOG" id="arCOG04576">
    <property type="taxonomic scope" value="Archaea"/>
</dbReference>
<dbReference type="RefSeq" id="WP_007692359.1">
    <property type="nucleotide sequence ID" value="NZ_AJRK01000093.1"/>
</dbReference>
<organism evidence="2 3">
    <name type="scientific">Halococcus hamelinensis 100A6</name>
    <dbReference type="NCBI Taxonomy" id="1132509"/>
    <lineage>
        <taxon>Archaea</taxon>
        <taxon>Methanobacteriati</taxon>
        <taxon>Methanobacteriota</taxon>
        <taxon>Stenosarchaea group</taxon>
        <taxon>Halobacteria</taxon>
        <taxon>Halobacteriales</taxon>
        <taxon>Halococcaceae</taxon>
        <taxon>Halococcus</taxon>
    </lineage>
</organism>
<dbReference type="PATRIC" id="fig|1132509.6.peg.1634"/>
<sequence>MSESEPLSPPQERECVLCGRQDVWSDEDTNWRIAHEGEAHCIHEWDINGTYNPF</sequence>
<protein>
    <recommendedName>
        <fullName evidence="1">HEWD domain-containing protein</fullName>
    </recommendedName>
</protein>
<comment type="caution">
    <text evidence="2">The sequence shown here is derived from an EMBL/GenBank/DDBJ whole genome shotgun (WGS) entry which is preliminary data.</text>
</comment>
<dbReference type="EMBL" id="AOMB01000020">
    <property type="protein sequence ID" value="EMA39287.1"/>
    <property type="molecule type" value="Genomic_DNA"/>
</dbReference>
<gene>
    <name evidence="2" type="ORF">C447_07213</name>
</gene>
<dbReference type="InterPro" id="IPR046782">
    <property type="entry name" value="HEWD"/>
</dbReference>
<dbReference type="OrthoDB" id="212207at2157"/>
<reference evidence="2 3" key="1">
    <citation type="journal article" date="2014" name="PLoS Genet.">
        <title>Phylogenetically driven sequencing of extremely halophilic archaea reveals strategies for static and dynamic osmo-response.</title>
        <authorList>
            <person name="Becker E.A."/>
            <person name="Seitzer P.M."/>
            <person name="Tritt A."/>
            <person name="Larsen D."/>
            <person name="Krusor M."/>
            <person name="Yao A.I."/>
            <person name="Wu D."/>
            <person name="Madern D."/>
            <person name="Eisen J.A."/>
            <person name="Darling A.E."/>
            <person name="Facciotti M.T."/>
        </authorList>
    </citation>
    <scope>NUCLEOTIDE SEQUENCE [LARGE SCALE GENOMIC DNA]</scope>
    <source>
        <strain evidence="2 3">100A6</strain>
    </source>
</reference>